<dbReference type="EMBL" id="CP029822">
    <property type="protein sequence ID" value="AZS50418.1"/>
    <property type="molecule type" value="Genomic_DNA"/>
</dbReference>
<sequence>MNGYILTYLVIGFILWVFCMFKSNTDIAENELKSFFLSIFVLILLLVMWPVLMVWGKAIEKNRKKGG</sequence>
<proteinExistence type="predicted"/>
<gene>
    <name evidence="2" type="ORF">DM558_06345</name>
</gene>
<organism evidence="2 3">
    <name type="scientific">Entomomonas moraniae</name>
    <dbReference type="NCBI Taxonomy" id="2213226"/>
    <lineage>
        <taxon>Bacteria</taxon>
        <taxon>Pseudomonadati</taxon>
        <taxon>Pseudomonadota</taxon>
        <taxon>Gammaproteobacteria</taxon>
        <taxon>Pseudomonadales</taxon>
        <taxon>Pseudomonadaceae</taxon>
        <taxon>Entomomonas</taxon>
    </lineage>
</organism>
<keyword evidence="3" id="KW-1185">Reference proteome</keyword>
<feature type="transmembrane region" description="Helical" evidence="1">
    <location>
        <begin position="5"/>
        <end position="23"/>
    </location>
</feature>
<dbReference type="AlphaFoldDB" id="A0A3S9XDN3"/>
<keyword evidence="1" id="KW-0812">Transmembrane</keyword>
<feature type="transmembrane region" description="Helical" evidence="1">
    <location>
        <begin position="35"/>
        <end position="55"/>
    </location>
</feature>
<reference evidence="3" key="1">
    <citation type="submission" date="2018-06" db="EMBL/GenBank/DDBJ databases">
        <title>Complete genome of Pseudomonas insecticola strain QZS01.</title>
        <authorList>
            <person name="Wang J."/>
            <person name="Su Q."/>
        </authorList>
    </citation>
    <scope>NUCLEOTIDE SEQUENCE [LARGE SCALE GENOMIC DNA]</scope>
    <source>
        <strain evidence="3">QZS01</strain>
    </source>
</reference>
<keyword evidence="1" id="KW-1133">Transmembrane helix</keyword>
<name>A0A3S9XDN3_9GAMM</name>
<accession>A0A3S9XDN3</accession>
<protein>
    <submittedName>
        <fullName evidence="2">Uncharacterized protein</fullName>
    </submittedName>
</protein>
<dbReference type="KEGG" id="emo:DM558_06345"/>
<keyword evidence="1" id="KW-0472">Membrane</keyword>
<evidence type="ECO:0000256" key="1">
    <source>
        <dbReference type="SAM" id="Phobius"/>
    </source>
</evidence>
<evidence type="ECO:0000313" key="3">
    <source>
        <dbReference type="Proteomes" id="UP000273143"/>
    </source>
</evidence>
<evidence type="ECO:0000313" key="2">
    <source>
        <dbReference type="EMBL" id="AZS50418.1"/>
    </source>
</evidence>
<dbReference type="Proteomes" id="UP000273143">
    <property type="component" value="Chromosome"/>
</dbReference>